<evidence type="ECO:0008006" key="4">
    <source>
        <dbReference type="Google" id="ProtNLM"/>
    </source>
</evidence>
<protein>
    <recommendedName>
        <fullName evidence="4">Flagellar protein FlgN</fullName>
    </recommendedName>
</protein>
<dbReference type="AlphaFoldDB" id="A0A6G8IMW6"/>
<proteinExistence type="predicted"/>
<evidence type="ECO:0000313" key="3">
    <source>
        <dbReference type="Proteomes" id="UP000503162"/>
    </source>
</evidence>
<organism evidence="2 3">
    <name type="scientific">Hydrogenophaga crocea</name>
    <dbReference type="NCBI Taxonomy" id="2716225"/>
    <lineage>
        <taxon>Bacteria</taxon>
        <taxon>Pseudomonadati</taxon>
        <taxon>Pseudomonadota</taxon>
        <taxon>Betaproteobacteria</taxon>
        <taxon>Burkholderiales</taxon>
        <taxon>Comamonadaceae</taxon>
        <taxon>Hydrogenophaga</taxon>
    </lineage>
</organism>
<keyword evidence="3" id="KW-1185">Reference proteome</keyword>
<reference evidence="2 3" key="1">
    <citation type="submission" date="2020-03" db="EMBL/GenBank/DDBJ databases">
        <title>Hydrogenophaga sp. nov. isolated from cyanobacterial mat.</title>
        <authorList>
            <person name="Thorat V."/>
            <person name="Kirdat K."/>
            <person name="Tiwarekar B."/>
            <person name="Costa E.D."/>
            <person name="Yadav A."/>
        </authorList>
    </citation>
    <scope>NUCLEOTIDE SEQUENCE [LARGE SCALE GENOMIC DNA]</scope>
    <source>
        <strain evidence="2 3">BA0156</strain>
    </source>
</reference>
<dbReference type="KEGG" id="hcz:G9Q37_20385"/>
<sequence length="114" mass="12102">MSLLPPPAAPWIARLNGQLDGLERALLQGDAPAVEAASAAVQAALQQAPRSADLQAGHFEALREAARRFTQLRAATLRAAALNERALGSLLPDHLQKPTYQGLSQAGARRYAAR</sequence>
<dbReference type="RefSeq" id="WP_166230231.1">
    <property type="nucleotide sequence ID" value="NZ_CP049989.1"/>
</dbReference>
<feature type="region of interest" description="Disordered" evidence="1">
    <location>
        <begin position="95"/>
        <end position="114"/>
    </location>
</feature>
<evidence type="ECO:0000313" key="2">
    <source>
        <dbReference type="EMBL" id="QIM54348.1"/>
    </source>
</evidence>
<dbReference type="EMBL" id="CP049989">
    <property type="protein sequence ID" value="QIM54348.1"/>
    <property type="molecule type" value="Genomic_DNA"/>
</dbReference>
<evidence type="ECO:0000256" key="1">
    <source>
        <dbReference type="SAM" id="MobiDB-lite"/>
    </source>
</evidence>
<accession>A0A6G8IMW6</accession>
<name>A0A6G8IMW6_9BURK</name>
<gene>
    <name evidence="2" type="ORF">G9Q37_20385</name>
</gene>
<dbReference type="Proteomes" id="UP000503162">
    <property type="component" value="Chromosome"/>
</dbReference>